<organism evidence="2 3">
    <name type="scientific">Fischerella major NIES-592</name>
    <dbReference type="NCBI Taxonomy" id="210994"/>
    <lineage>
        <taxon>Bacteria</taxon>
        <taxon>Bacillati</taxon>
        <taxon>Cyanobacteriota</taxon>
        <taxon>Cyanophyceae</taxon>
        <taxon>Nostocales</taxon>
        <taxon>Hapalosiphonaceae</taxon>
        <taxon>Fischerella</taxon>
    </lineage>
</organism>
<evidence type="ECO:0000256" key="1">
    <source>
        <dbReference type="SAM" id="Phobius"/>
    </source>
</evidence>
<keyword evidence="1" id="KW-0472">Membrane</keyword>
<sequence>MRELQTWRFGIQFLFSTVMIGLCTFQLVNDKTKENQTLYWTGLSTVLAYWLPSPAGTPEERFSQARENQQEGQS</sequence>
<gene>
    <name evidence="2" type="ORF">NIES592_09370</name>
</gene>
<name>A0A1U7H0B3_9CYAN</name>
<proteinExistence type="predicted"/>
<dbReference type="Proteomes" id="UP000186391">
    <property type="component" value="Unassembled WGS sequence"/>
</dbReference>
<keyword evidence="1" id="KW-1133">Transmembrane helix</keyword>
<comment type="caution">
    <text evidence="2">The sequence shown here is derived from an EMBL/GenBank/DDBJ whole genome shotgun (WGS) entry which is preliminary data.</text>
</comment>
<reference evidence="2 3" key="1">
    <citation type="submission" date="2016-11" db="EMBL/GenBank/DDBJ databases">
        <title>Draft Genome Sequences of Nine Cyanobacterial Strains from Diverse Habitats.</title>
        <authorList>
            <person name="Zhu T."/>
            <person name="Hou S."/>
            <person name="Lu X."/>
            <person name="Hess W.R."/>
        </authorList>
    </citation>
    <scope>NUCLEOTIDE SEQUENCE [LARGE SCALE GENOMIC DNA]</scope>
    <source>
        <strain evidence="2 3">NIES-592</strain>
    </source>
</reference>
<protein>
    <submittedName>
        <fullName evidence="2">Uncharacterized protein</fullName>
    </submittedName>
</protein>
<keyword evidence="3" id="KW-1185">Reference proteome</keyword>
<keyword evidence="1" id="KW-0812">Transmembrane</keyword>
<dbReference type="OrthoDB" id="515212at2"/>
<feature type="transmembrane region" description="Helical" evidence="1">
    <location>
        <begin position="6"/>
        <end position="28"/>
    </location>
</feature>
<accession>A0A1U7H0B3</accession>
<dbReference type="EMBL" id="MRCA01000004">
    <property type="protein sequence ID" value="OKH14276.1"/>
    <property type="molecule type" value="Genomic_DNA"/>
</dbReference>
<evidence type="ECO:0000313" key="3">
    <source>
        <dbReference type="Proteomes" id="UP000186391"/>
    </source>
</evidence>
<evidence type="ECO:0000313" key="2">
    <source>
        <dbReference type="EMBL" id="OKH14276.1"/>
    </source>
</evidence>
<dbReference type="AlphaFoldDB" id="A0A1U7H0B3"/>